<keyword evidence="2" id="KW-0378">Hydrolase</keyword>
<dbReference type="RefSeq" id="WP_284825915.1">
    <property type="nucleotide sequence ID" value="NZ_JASOOY020000020.1"/>
</dbReference>
<feature type="compositionally biased region" description="Basic and acidic residues" evidence="1">
    <location>
        <begin position="470"/>
        <end position="486"/>
    </location>
</feature>
<reference evidence="2" key="2">
    <citation type="submission" date="2024-05" db="EMBL/GenBank/DDBJ databases">
        <authorList>
            <person name="Wolfe A."/>
        </authorList>
    </citation>
    <scope>NUCLEOTIDE SEQUENCE</scope>
    <source>
        <strain evidence="2">UMB1064</strain>
    </source>
</reference>
<evidence type="ECO:0000313" key="2">
    <source>
        <dbReference type="EMBL" id="MEO3717071.1"/>
    </source>
</evidence>
<dbReference type="GO" id="GO:0008237">
    <property type="term" value="F:metallopeptidase activity"/>
    <property type="evidence" value="ECO:0007669"/>
    <property type="project" value="UniProtKB-KW"/>
</dbReference>
<dbReference type="NCBIfam" id="TIGR03624">
    <property type="entry name" value="putative hydrolase"/>
    <property type="match status" value="1"/>
</dbReference>
<evidence type="ECO:0000313" key="3">
    <source>
        <dbReference type="Proteomes" id="UP001223646"/>
    </source>
</evidence>
<feature type="compositionally biased region" description="Gly residues" evidence="1">
    <location>
        <begin position="26"/>
        <end position="67"/>
    </location>
</feature>
<dbReference type="PANTHER" id="PTHR39420:SF2">
    <property type="entry name" value="HYDROLASE"/>
    <property type="match status" value="1"/>
</dbReference>
<reference evidence="2" key="1">
    <citation type="submission" date="2023-05" db="EMBL/GenBank/DDBJ databases">
        <authorList>
            <person name="Du J."/>
        </authorList>
    </citation>
    <scope>NUCLEOTIDE SEQUENCE</scope>
    <source>
        <strain evidence="2">UMB1064</strain>
    </source>
</reference>
<dbReference type="Gene3D" id="1.20.150.30">
    <property type="entry name" value="Zincin-like metallopeptidase, N-terminal domain"/>
    <property type="match status" value="1"/>
</dbReference>
<feature type="region of interest" description="Disordered" evidence="1">
    <location>
        <begin position="451"/>
        <end position="500"/>
    </location>
</feature>
<dbReference type="AlphaFoldDB" id="A0AAW9SYK8"/>
<name>A0AAW9SYK8_CORAY</name>
<evidence type="ECO:0000256" key="1">
    <source>
        <dbReference type="SAM" id="MobiDB-lite"/>
    </source>
</evidence>
<dbReference type="PANTHER" id="PTHR39420">
    <property type="match status" value="1"/>
</dbReference>
<accession>A0AAW9SYK8</accession>
<sequence>MSSNGFGFGPNDNDDDRDDAGNNDSGQGGQGGQGGPFGFFGFPFGGMGGAGGFGFGGPGQPGSGASGKGEQPNLGDILNQFGEMFSGMGQRFQESNSGPVNYDAAERVARTRLGNPAPVKDSAREALTDSLRLAELWLDGVTSLPAGVNRVEAWNSLQWLENTKSTWTRLVDPVASRMSDASLEGVPEEAREMMGPMLGIMRQMNSMSFGTQLGNALAELAQTSLTGSDLGLPLHTTGAAVLLPTHLVALAEELEVPARDLFIYATAREAAHQRLYDRVPWLAERMISSVEEYAAGIVIDYSAIEEAARGLDIENMQDPQRMQEAMSQLQNMDLSPKIRSRNENARTRFQTLLALVEGWVDMVVTDALGERLPGAAQLDEAWRRRRATEGAEQALEKATGIDLGSPKVREATNLWHRLTTAVGIERRDKVWDHPDFLPVAEDLDEPAAFIDSVLGGSDNDDFDPIAELEEQLRKEAEKRAAEGKDSDTDEDNSGDTDDDK</sequence>
<dbReference type="Pfam" id="PF10103">
    <property type="entry name" value="Zincin_2"/>
    <property type="match status" value="1"/>
</dbReference>
<protein>
    <submittedName>
        <fullName evidence="2">Zinc-dependent metalloprotease</fullName>
    </submittedName>
</protein>
<gene>
    <name evidence="2" type="ORF">QP460_005645</name>
</gene>
<dbReference type="InterPro" id="IPR018766">
    <property type="entry name" value="Zinicin_2"/>
</dbReference>
<comment type="caution">
    <text evidence="2">The sequence shown here is derived from an EMBL/GenBank/DDBJ whole genome shotgun (WGS) entry which is preliminary data.</text>
</comment>
<feature type="compositionally biased region" description="Acidic residues" evidence="1">
    <location>
        <begin position="458"/>
        <end position="469"/>
    </location>
</feature>
<organism evidence="2 3">
    <name type="scientific">Corynebacterium amycolatum</name>
    <dbReference type="NCBI Taxonomy" id="43765"/>
    <lineage>
        <taxon>Bacteria</taxon>
        <taxon>Bacillati</taxon>
        <taxon>Actinomycetota</taxon>
        <taxon>Actinomycetes</taxon>
        <taxon>Mycobacteriales</taxon>
        <taxon>Corynebacteriaceae</taxon>
        <taxon>Corynebacterium</taxon>
    </lineage>
</organism>
<dbReference type="EMBL" id="JASOOY020000020">
    <property type="protein sequence ID" value="MEO3717071.1"/>
    <property type="molecule type" value="Genomic_DNA"/>
</dbReference>
<feature type="region of interest" description="Disordered" evidence="1">
    <location>
        <begin position="1"/>
        <end position="75"/>
    </location>
</feature>
<dbReference type="Proteomes" id="UP001223646">
    <property type="component" value="Unassembled WGS sequence"/>
</dbReference>
<feature type="compositionally biased region" description="Acidic residues" evidence="1">
    <location>
        <begin position="487"/>
        <end position="500"/>
    </location>
</feature>
<keyword evidence="2" id="KW-0645">Protease</keyword>
<dbReference type="InterPro" id="IPR042271">
    <property type="entry name" value="Zinicin_2_N"/>
</dbReference>
<proteinExistence type="predicted"/>
<dbReference type="SUPFAM" id="SSF55486">
    <property type="entry name" value="Metalloproteases ('zincins'), catalytic domain"/>
    <property type="match status" value="1"/>
</dbReference>
<keyword evidence="2" id="KW-0482">Metalloprotease</keyword>